<feature type="DNA-binding region" description="Homeobox" evidence="7">
    <location>
        <begin position="172"/>
        <end position="231"/>
    </location>
</feature>
<feature type="compositionally biased region" description="Gly residues" evidence="9">
    <location>
        <begin position="114"/>
        <end position="126"/>
    </location>
</feature>
<reference evidence="12 13" key="1">
    <citation type="journal article" date="2017" name="Gigascience">
        <title>Genome sequence of the small brown planthopper, Laodelphax striatellus.</title>
        <authorList>
            <person name="Zhu J."/>
            <person name="Jiang F."/>
            <person name="Wang X."/>
            <person name="Yang P."/>
            <person name="Bao Y."/>
            <person name="Zhao W."/>
            <person name="Wang W."/>
            <person name="Lu H."/>
            <person name="Wang Q."/>
            <person name="Cui N."/>
            <person name="Li J."/>
            <person name="Chen X."/>
            <person name="Luo L."/>
            <person name="Yu J."/>
            <person name="Kang L."/>
            <person name="Cui F."/>
        </authorList>
    </citation>
    <scope>NUCLEOTIDE SEQUENCE [LARGE SCALE GENOMIC DNA]</scope>
    <source>
        <strain evidence="12">Lst14</strain>
    </source>
</reference>
<evidence type="ECO:0000256" key="1">
    <source>
        <dbReference type="ARBA" id="ARBA00004123"/>
    </source>
</evidence>
<comment type="caution">
    <text evidence="12">The sequence shown here is derived from an EMBL/GenBank/DDBJ whole genome shotgun (WGS) entry which is preliminary data.</text>
</comment>
<name>A0A482WIB0_LAOST</name>
<dbReference type="InterPro" id="IPR017970">
    <property type="entry name" value="Homeobox_CS"/>
</dbReference>
<keyword evidence="3" id="KW-0217">Developmental protein</keyword>
<dbReference type="InParanoid" id="A0A482WIB0"/>
<dbReference type="Pfam" id="PF00046">
    <property type="entry name" value="Homeodomain"/>
    <property type="match status" value="1"/>
</dbReference>
<evidence type="ECO:0000256" key="5">
    <source>
        <dbReference type="ARBA" id="ARBA00023155"/>
    </source>
</evidence>
<dbReference type="Proteomes" id="UP000291343">
    <property type="component" value="Unassembled WGS sequence"/>
</dbReference>
<dbReference type="InterPro" id="IPR009057">
    <property type="entry name" value="Homeodomain-like_sf"/>
</dbReference>
<keyword evidence="5 7" id="KW-0371">Homeobox</keyword>
<proteinExistence type="inferred from homology"/>
<dbReference type="CDD" id="cd00086">
    <property type="entry name" value="homeodomain"/>
    <property type="match status" value="1"/>
</dbReference>
<evidence type="ECO:0000256" key="3">
    <source>
        <dbReference type="ARBA" id="ARBA00022473"/>
    </source>
</evidence>
<dbReference type="Gene3D" id="1.10.10.60">
    <property type="entry name" value="Homeodomain-like"/>
    <property type="match status" value="1"/>
</dbReference>
<evidence type="ECO:0000256" key="2">
    <source>
        <dbReference type="ARBA" id="ARBA00006503"/>
    </source>
</evidence>
<comment type="similarity">
    <text evidence="2">Belongs to the paired homeobox family. Bicoid subfamily.</text>
</comment>
<evidence type="ECO:0008006" key="14">
    <source>
        <dbReference type="Google" id="ProtNLM"/>
    </source>
</evidence>
<keyword evidence="6 7" id="KW-0539">Nucleus</keyword>
<protein>
    <recommendedName>
        <fullName evidence="14">Homeobox domain-containing protein</fullName>
    </recommendedName>
</protein>
<dbReference type="InterPro" id="IPR003654">
    <property type="entry name" value="OAR_dom"/>
</dbReference>
<evidence type="ECO:0000313" key="13">
    <source>
        <dbReference type="Proteomes" id="UP000291343"/>
    </source>
</evidence>
<comment type="subcellular location">
    <subcellularLocation>
        <location evidence="1 7 8">Nucleus</location>
    </subcellularLocation>
</comment>
<feature type="domain" description="Homeobox" evidence="10">
    <location>
        <begin position="170"/>
        <end position="230"/>
    </location>
</feature>
<feature type="domain" description="OAR" evidence="11">
    <location>
        <begin position="365"/>
        <end position="378"/>
    </location>
</feature>
<dbReference type="PROSITE" id="PS00027">
    <property type="entry name" value="HOMEOBOX_1"/>
    <property type="match status" value="1"/>
</dbReference>
<dbReference type="SMART" id="SM00389">
    <property type="entry name" value="HOX"/>
    <property type="match status" value="1"/>
</dbReference>
<dbReference type="EMBL" id="QKKF02034426">
    <property type="protein sequence ID" value="RZF33245.1"/>
    <property type="molecule type" value="Genomic_DNA"/>
</dbReference>
<accession>A0A482WIB0</accession>
<dbReference type="InterPro" id="IPR001356">
    <property type="entry name" value="HD"/>
</dbReference>
<evidence type="ECO:0000256" key="6">
    <source>
        <dbReference type="ARBA" id="ARBA00023242"/>
    </source>
</evidence>
<dbReference type="GO" id="GO:0005634">
    <property type="term" value="C:nucleus"/>
    <property type="evidence" value="ECO:0007669"/>
    <property type="project" value="UniProtKB-SubCell"/>
</dbReference>
<keyword evidence="13" id="KW-1185">Reference proteome</keyword>
<gene>
    <name evidence="12" type="ORF">LSTR_LSTR013006</name>
</gene>
<dbReference type="AlphaFoldDB" id="A0A482WIB0"/>
<feature type="compositionally biased region" description="Basic residues" evidence="9">
    <location>
        <begin position="167"/>
        <end position="177"/>
    </location>
</feature>
<sequence length="441" mass="46216">MEGLSDNGLCLQDLVSSSATDSHNLHNLHDAVTPGGLGGAMLGHHHHVHHHDTTHHHPVPCAPTVLHHEPLEKLKRVWAESSDFRDNSHHSVSVDYTQIGFTSSRSKNRDRKGVGGGGGGGGGGGRVLAVEPLGAAGVKSETGGGVTGSGDPDDGVSTALNKDKNNKNNKRQRRQRTHFTSQQLQELEATFARNRYPDMSTREEIAMWTNLTEARVRVWFKNRRAKWRKRERNAMNAAAAAAADFKNGFGSQFNGLMQPFADTDSLYSSAYTSYNNWAAKVPSPLGSKTFPWSVNPLTTVNHHQSSVNCFNASATSVASAGSMGLPGGPPAPTAPTSACPYAPPPTPYSMYHHRSPAEPCNVMSSSIASLRLKAKQHSSGFGYSTSPVTSSAARVQVGGGVGGTTSLSACQYAGGGISQSPGGGERGGSNGGGGGTTGAAI</sequence>
<evidence type="ECO:0000256" key="7">
    <source>
        <dbReference type="PROSITE-ProRule" id="PRU00108"/>
    </source>
</evidence>
<evidence type="ECO:0000259" key="10">
    <source>
        <dbReference type="PROSITE" id="PS50071"/>
    </source>
</evidence>
<feature type="region of interest" description="Disordered" evidence="9">
    <location>
        <begin position="101"/>
        <end position="180"/>
    </location>
</feature>
<dbReference type="GO" id="GO:0009653">
    <property type="term" value="P:anatomical structure morphogenesis"/>
    <property type="evidence" value="ECO:0007669"/>
    <property type="project" value="TreeGrafter"/>
</dbReference>
<evidence type="ECO:0000259" key="11">
    <source>
        <dbReference type="PROSITE" id="PS50803"/>
    </source>
</evidence>
<dbReference type="PANTHER" id="PTHR45882">
    <property type="entry name" value="PITUITARY HOMEOBOX HOMOLOG PTX1"/>
    <property type="match status" value="1"/>
</dbReference>
<evidence type="ECO:0000256" key="9">
    <source>
        <dbReference type="SAM" id="MobiDB-lite"/>
    </source>
</evidence>
<dbReference type="Pfam" id="PF03826">
    <property type="entry name" value="OAR"/>
    <property type="match status" value="1"/>
</dbReference>
<feature type="region of interest" description="Disordered" evidence="9">
    <location>
        <begin position="418"/>
        <end position="441"/>
    </location>
</feature>
<dbReference type="PROSITE" id="PS50071">
    <property type="entry name" value="HOMEOBOX_2"/>
    <property type="match status" value="1"/>
</dbReference>
<dbReference type="GO" id="GO:0000978">
    <property type="term" value="F:RNA polymerase II cis-regulatory region sequence-specific DNA binding"/>
    <property type="evidence" value="ECO:0007669"/>
    <property type="project" value="TreeGrafter"/>
</dbReference>
<dbReference type="GO" id="GO:0000981">
    <property type="term" value="F:DNA-binding transcription factor activity, RNA polymerase II-specific"/>
    <property type="evidence" value="ECO:0007669"/>
    <property type="project" value="InterPro"/>
</dbReference>
<keyword evidence="4 7" id="KW-0238">DNA-binding</keyword>
<dbReference type="PROSITE" id="PS50803">
    <property type="entry name" value="OAR"/>
    <property type="match status" value="1"/>
</dbReference>
<dbReference type="FunCoup" id="A0A482WIB0">
    <property type="interactions" value="16"/>
</dbReference>
<dbReference type="STRING" id="195883.A0A482WIB0"/>
<organism evidence="12 13">
    <name type="scientific">Laodelphax striatellus</name>
    <name type="common">Small brown planthopper</name>
    <name type="synonym">Delphax striatella</name>
    <dbReference type="NCBI Taxonomy" id="195883"/>
    <lineage>
        <taxon>Eukaryota</taxon>
        <taxon>Metazoa</taxon>
        <taxon>Ecdysozoa</taxon>
        <taxon>Arthropoda</taxon>
        <taxon>Hexapoda</taxon>
        <taxon>Insecta</taxon>
        <taxon>Pterygota</taxon>
        <taxon>Neoptera</taxon>
        <taxon>Paraneoptera</taxon>
        <taxon>Hemiptera</taxon>
        <taxon>Auchenorrhyncha</taxon>
        <taxon>Fulgoroidea</taxon>
        <taxon>Delphacidae</taxon>
        <taxon>Criomorphinae</taxon>
        <taxon>Laodelphax</taxon>
    </lineage>
</organism>
<dbReference type="FunFam" id="1.10.10.60:FF:000031">
    <property type="entry name" value="Homeobox protein"/>
    <property type="match status" value="1"/>
</dbReference>
<evidence type="ECO:0000313" key="12">
    <source>
        <dbReference type="EMBL" id="RZF33245.1"/>
    </source>
</evidence>
<evidence type="ECO:0000256" key="4">
    <source>
        <dbReference type="ARBA" id="ARBA00023125"/>
    </source>
</evidence>
<evidence type="ECO:0000256" key="8">
    <source>
        <dbReference type="RuleBase" id="RU000682"/>
    </source>
</evidence>
<dbReference type="OrthoDB" id="6159439at2759"/>
<dbReference type="PANTHER" id="PTHR45882:SF3">
    <property type="entry name" value="PITUITARY HOMEOBOX HOMOLOG PTX1"/>
    <property type="match status" value="1"/>
</dbReference>
<dbReference type="SUPFAM" id="SSF46689">
    <property type="entry name" value="Homeodomain-like"/>
    <property type="match status" value="1"/>
</dbReference>